<evidence type="ECO:0000313" key="3">
    <source>
        <dbReference type="EMBL" id="ESL04500.1"/>
    </source>
</evidence>
<protein>
    <submittedName>
        <fullName evidence="3">ABC transporter, solute-binding protein</fullName>
    </submittedName>
</protein>
<dbReference type="HOGENOM" id="CLU_487242_0_0_9"/>
<dbReference type="AlphaFoldDB" id="V2ZC41"/>
<feature type="region of interest" description="Disordered" evidence="1">
    <location>
        <begin position="32"/>
        <end position="58"/>
    </location>
</feature>
<evidence type="ECO:0000256" key="1">
    <source>
        <dbReference type="SAM" id="MobiDB-lite"/>
    </source>
</evidence>
<dbReference type="eggNOG" id="COG1653">
    <property type="taxonomic scope" value="Bacteria"/>
</dbReference>
<organism evidence="3 4">
    <name type="scientific">Catonella morbi ATCC 51271</name>
    <dbReference type="NCBI Taxonomy" id="592026"/>
    <lineage>
        <taxon>Bacteria</taxon>
        <taxon>Bacillati</taxon>
        <taxon>Bacillota</taxon>
        <taxon>Clostridia</taxon>
        <taxon>Lachnospirales</taxon>
        <taxon>Lachnospiraceae</taxon>
        <taxon>Catonella</taxon>
    </lineage>
</organism>
<evidence type="ECO:0000256" key="2">
    <source>
        <dbReference type="SAM" id="SignalP"/>
    </source>
</evidence>
<dbReference type="RefSeq" id="WP_023353118.1">
    <property type="nucleotide sequence ID" value="NZ_KI535366.1"/>
</dbReference>
<feature type="signal peptide" evidence="2">
    <location>
        <begin position="1"/>
        <end position="27"/>
    </location>
</feature>
<gene>
    <name evidence="3" type="ORF">GCWU0000282_000214</name>
</gene>
<dbReference type="STRING" id="592026.GCWU0000282_000214"/>
<keyword evidence="4" id="KW-1185">Reference proteome</keyword>
<evidence type="ECO:0000313" key="4">
    <source>
        <dbReference type="Proteomes" id="UP000018227"/>
    </source>
</evidence>
<dbReference type="PANTHER" id="PTHR43649:SF17">
    <property type="entry name" value="ABC TRANSPORTER SOLUTE BINDING PROTEIN-SUGAR TRANSPORT"/>
    <property type="match status" value="1"/>
</dbReference>
<sequence>MKTKNLRRMLSLMLVGGMAISMLGACSKPEADKGEKASKVQSSASSGKTSVASNTVPDGKPATWIADRTINIQAYVDDIGYSLPKDFNNTPVMQEITKRTGIKLNVQYTPGDSDSKVLASQLAAGTIPDVIISYLDDSTRPEFPLLLKAAKEGMFADVAPMMKNSQVYKKYYEDGFLPRDSYKNIVFREEFGDAVYLLPMKIEEVDRSAEYIPEDAYLGGPYIQKKIVDKLGIDPTSVRTSEDFYNLLVKIKKGGFKDDNGNDVWPLGPKYWGGSYDSLAFNIGELNWGVSGKGSLGGYNIDKKDGKIKHEAETEYVFDKINFVRKLIKEGLMNPEYFTMDQTRAEEVSKSHNSAIIADVHNYENIIYQSNDWVPLGPLNNVSGDNKGVVSGKGQRGCWAISSQAENPEEIFKFFDYLSTTEGQLLAEYGVEGLSYTLKDGKPVITEEVSKKLNDGDIDWLINSVGAAFGGTANYFFEFMLTNVNHIDNFGESRPGSGSGSAFKRSVEIAKEFPREYRVVPGLKATAYLTSPGLEDIKAQMDLLNYQDTLIQAFFAKDDNEVKSIIESFRNQLQAAGNEQFKAKLEEIYKEDNQAIQFY</sequence>
<dbReference type="Proteomes" id="UP000018227">
    <property type="component" value="Unassembled WGS sequence"/>
</dbReference>
<dbReference type="InterPro" id="IPR050490">
    <property type="entry name" value="Bact_solute-bd_prot1"/>
</dbReference>
<dbReference type="PANTHER" id="PTHR43649">
    <property type="entry name" value="ARABINOSE-BINDING PROTEIN-RELATED"/>
    <property type="match status" value="1"/>
</dbReference>
<dbReference type="PROSITE" id="PS51257">
    <property type="entry name" value="PROKAR_LIPOPROTEIN"/>
    <property type="match status" value="1"/>
</dbReference>
<comment type="caution">
    <text evidence="3">The sequence shown here is derived from an EMBL/GenBank/DDBJ whole genome shotgun (WGS) entry which is preliminary data.</text>
</comment>
<dbReference type="Gene3D" id="3.40.190.10">
    <property type="entry name" value="Periplasmic binding protein-like II"/>
    <property type="match status" value="2"/>
</dbReference>
<proteinExistence type="predicted"/>
<dbReference type="OrthoDB" id="2495637at2"/>
<feature type="chain" id="PRO_5038849426" evidence="2">
    <location>
        <begin position="28"/>
        <end position="599"/>
    </location>
</feature>
<keyword evidence="2" id="KW-0732">Signal</keyword>
<dbReference type="EMBL" id="ACIL03000003">
    <property type="protein sequence ID" value="ESL04500.1"/>
    <property type="molecule type" value="Genomic_DNA"/>
</dbReference>
<dbReference type="SUPFAM" id="SSF53850">
    <property type="entry name" value="Periplasmic binding protein-like II"/>
    <property type="match status" value="1"/>
</dbReference>
<accession>V2ZC41</accession>
<dbReference type="InterPro" id="IPR006059">
    <property type="entry name" value="SBP"/>
</dbReference>
<reference evidence="3 4" key="1">
    <citation type="submission" date="2013-06" db="EMBL/GenBank/DDBJ databases">
        <authorList>
            <person name="Weinstock G."/>
            <person name="Sodergren E."/>
            <person name="Clifton S."/>
            <person name="Fulton L."/>
            <person name="Fulton B."/>
            <person name="Courtney L."/>
            <person name="Fronick C."/>
            <person name="Harrison M."/>
            <person name="Strong C."/>
            <person name="Farmer C."/>
            <person name="Delahaunty K."/>
            <person name="Markovic C."/>
            <person name="Hall O."/>
            <person name="Minx P."/>
            <person name="Tomlinson C."/>
            <person name="Mitreva M."/>
            <person name="Nelson J."/>
            <person name="Hou S."/>
            <person name="Wollam A."/>
            <person name="Pepin K.H."/>
            <person name="Johnson M."/>
            <person name="Bhonagiri V."/>
            <person name="Nash W.E."/>
            <person name="Warren W."/>
            <person name="Chinwalla A."/>
            <person name="Mardis E.R."/>
            <person name="Wilson R.K."/>
        </authorList>
    </citation>
    <scope>NUCLEOTIDE SEQUENCE [LARGE SCALE GENOMIC DNA]</scope>
    <source>
        <strain evidence="3 4">ATCC 51271</strain>
    </source>
</reference>
<feature type="compositionally biased region" description="Low complexity" evidence="1">
    <location>
        <begin position="39"/>
        <end position="53"/>
    </location>
</feature>
<dbReference type="Pfam" id="PF01547">
    <property type="entry name" value="SBP_bac_1"/>
    <property type="match status" value="1"/>
</dbReference>
<name>V2ZC41_9FIRM</name>